<name>A0A438NDE3_EXOME</name>
<proteinExistence type="predicted"/>
<evidence type="ECO:0000313" key="1">
    <source>
        <dbReference type="EMBL" id="RVX73740.1"/>
    </source>
</evidence>
<protein>
    <recommendedName>
        <fullName evidence="3">Superoxide dismutase copper/zinc binding domain-containing protein</fullName>
    </recommendedName>
</protein>
<evidence type="ECO:0008006" key="3">
    <source>
        <dbReference type="Google" id="ProtNLM"/>
    </source>
</evidence>
<organism evidence="1 2">
    <name type="scientific">Exophiala mesophila</name>
    <name type="common">Black yeast-like fungus</name>
    <dbReference type="NCBI Taxonomy" id="212818"/>
    <lineage>
        <taxon>Eukaryota</taxon>
        <taxon>Fungi</taxon>
        <taxon>Dikarya</taxon>
        <taxon>Ascomycota</taxon>
        <taxon>Pezizomycotina</taxon>
        <taxon>Eurotiomycetes</taxon>
        <taxon>Chaetothyriomycetidae</taxon>
        <taxon>Chaetothyriales</taxon>
        <taxon>Herpotrichiellaceae</taxon>
        <taxon>Exophiala</taxon>
    </lineage>
</organism>
<reference evidence="1 2" key="1">
    <citation type="submission" date="2017-03" db="EMBL/GenBank/DDBJ databases">
        <title>Genomes of endolithic fungi from Antarctica.</title>
        <authorList>
            <person name="Coleine C."/>
            <person name="Masonjones S."/>
            <person name="Stajich J.E."/>
        </authorList>
    </citation>
    <scope>NUCLEOTIDE SEQUENCE [LARGE SCALE GENOMIC DNA]</scope>
    <source>
        <strain evidence="1 2">CCFEE 6314</strain>
    </source>
</reference>
<dbReference type="EMBL" id="NAJM01000007">
    <property type="protein sequence ID" value="RVX73740.1"/>
    <property type="molecule type" value="Genomic_DNA"/>
</dbReference>
<dbReference type="AlphaFoldDB" id="A0A438NDE3"/>
<gene>
    <name evidence="1" type="ORF">B0A52_02630</name>
</gene>
<dbReference type="OrthoDB" id="4158189at2759"/>
<accession>A0A438NDE3</accession>
<dbReference type="Proteomes" id="UP000288859">
    <property type="component" value="Unassembled WGS sequence"/>
</dbReference>
<sequence>MCGDSHLPAAPESGDLVAIIHPNPTSTFRGRLQLSNRLPGATSSSLQCSGPDGSELCNSDGGMMLRVRIHKFGQPLSPCSFLDSDSESEDDEACSNPILHSFLINAATGASSSGVRFNLGVGGEGIVGRTVSIFDSRLGKVLGEGVIGWS</sequence>
<evidence type="ECO:0000313" key="2">
    <source>
        <dbReference type="Proteomes" id="UP000288859"/>
    </source>
</evidence>
<comment type="caution">
    <text evidence="1">The sequence shown here is derived from an EMBL/GenBank/DDBJ whole genome shotgun (WGS) entry which is preliminary data.</text>
</comment>